<proteinExistence type="predicted"/>
<evidence type="ECO:0000313" key="1">
    <source>
        <dbReference type="EnsemblMetazoa" id="ACOM033966-PA.1"/>
    </source>
</evidence>
<dbReference type="EnsemblMetazoa" id="ACOM033966-RA">
    <property type="protein sequence ID" value="ACOM033966-PA.1"/>
    <property type="gene ID" value="ACOM033966"/>
</dbReference>
<dbReference type="VEuPathDB" id="VectorBase:ACON2_033962"/>
<dbReference type="Proteomes" id="UP000075882">
    <property type="component" value="Unassembled WGS sequence"/>
</dbReference>
<name>A0A8W7PLS3_ANOCL</name>
<dbReference type="AlphaFoldDB" id="A0A8W7PLS3"/>
<organism evidence="1">
    <name type="scientific">Anopheles coluzzii</name>
    <name type="common">African malaria mosquito</name>
    <dbReference type="NCBI Taxonomy" id="1518534"/>
    <lineage>
        <taxon>Eukaryota</taxon>
        <taxon>Metazoa</taxon>
        <taxon>Ecdysozoa</taxon>
        <taxon>Arthropoda</taxon>
        <taxon>Hexapoda</taxon>
        <taxon>Insecta</taxon>
        <taxon>Pterygota</taxon>
        <taxon>Neoptera</taxon>
        <taxon>Endopterygota</taxon>
        <taxon>Diptera</taxon>
        <taxon>Nematocera</taxon>
        <taxon>Culicoidea</taxon>
        <taxon>Culicidae</taxon>
        <taxon>Anophelinae</taxon>
        <taxon>Anopheles</taxon>
    </lineage>
</organism>
<sequence length="148" mass="15772">MDIQLLNDDHEKAILRDLCKSGGSESTPLTTFSYISEYICSNNIDIWPGEIASSSEASAKQELDHGEQLLKPAAGRIGGSAGVGVEYGLETLGGSFGSGGMLVPYSTSDQPRMTEYPRGNDAFVETGNIRRSVPWGASPQVCTDMNGH</sequence>
<accession>A0A8W7PLS3</accession>
<reference evidence="1" key="1">
    <citation type="submission" date="2022-08" db="UniProtKB">
        <authorList>
            <consortium name="EnsemblMetazoa"/>
        </authorList>
    </citation>
    <scope>IDENTIFICATION</scope>
</reference>
<protein>
    <submittedName>
        <fullName evidence="1">Uncharacterized protein</fullName>
    </submittedName>
</protein>